<comment type="caution">
    <text evidence="2">The sequence shown here is derived from an EMBL/GenBank/DDBJ whole genome shotgun (WGS) entry which is preliminary data.</text>
</comment>
<evidence type="ECO:0000256" key="1">
    <source>
        <dbReference type="SAM" id="MobiDB-lite"/>
    </source>
</evidence>
<keyword evidence="3" id="KW-1185">Reference proteome</keyword>
<feature type="compositionally biased region" description="Basic and acidic residues" evidence="1">
    <location>
        <begin position="63"/>
        <end position="75"/>
    </location>
</feature>
<organism evidence="2 3">
    <name type="scientific">Austropuccinia psidii MF-1</name>
    <dbReference type="NCBI Taxonomy" id="1389203"/>
    <lineage>
        <taxon>Eukaryota</taxon>
        <taxon>Fungi</taxon>
        <taxon>Dikarya</taxon>
        <taxon>Basidiomycota</taxon>
        <taxon>Pucciniomycotina</taxon>
        <taxon>Pucciniomycetes</taxon>
        <taxon>Pucciniales</taxon>
        <taxon>Sphaerophragmiaceae</taxon>
        <taxon>Austropuccinia</taxon>
    </lineage>
</organism>
<reference evidence="2" key="1">
    <citation type="submission" date="2021-03" db="EMBL/GenBank/DDBJ databases">
        <title>Draft genome sequence of rust myrtle Austropuccinia psidii MF-1, a brazilian biotype.</title>
        <authorList>
            <person name="Quecine M.C."/>
            <person name="Pachon D.M.R."/>
            <person name="Bonatelli M.L."/>
            <person name="Correr F.H."/>
            <person name="Franceschini L.M."/>
            <person name="Leite T.F."/>
            <person name="Margarido G.R.A."/>
            <person name="Almeida C.A."/>
            <person name="Ferrarezi J.A."/>
            <person name="Labate C.A."/>
        </authorList>
    </citation>
    <scope>NUCLEOTIDE SEQUENCE</scope>
    <source>
        <strain evidence="2">MF-1</strain>
    </source>
</reference>
<protein>
    <submittedName>
        <fullName evidence="2">Uncharacterized protein</fullName>
    </submittedName>
</protein>
<sequence>MDQLTSHPSRIDPFQYLMETTLMLDTGYHERQKEKKPEALKSVSSHPQNSSSSPQKKKNFHSQKLEKPHSSLMNKDFKLMSSEIERRLKESLCAYCDGKSIVLRLVSKFLKTSLPNH</sequence>
<dbReference type="Proteomes" id="UP000765509">
    <property type="component" value="Unassembled WGS sequence"/>
</dbReference>
<feature type="compositionally biased region" description="Basic and acidic residues" evidence="1">
    <location>
        <begin position="27"/>
        <end position="39"/>
    </location>
</feature>
<name>A0A9Q3HCI3_9BASI</name>
<dbReference type="OrthoDB" id="5552562at2759"/>
<gene>
    <name evidence="2" type="ORF">O181_040063</name>
</gene>
<accession>A0A9Q3HCI3</accession>
<feature type="compositionally biased region" description="Low complexity" evidence="1">
    <location>
        <begin position="41"/>
        <end position="54"/>
    </location>
</feature>
<proteinExistence type="predicted"/>
<evidence type="ECO:0000313" key="2">
    <source>
        <dbReference type="EMBL" id="MBW0500348.1"/>
    </source>
</evidence>
<evidence type="ECO:0000313" key="3">
    <source>
        <dbReference type="Proteomes" id="UP000765509"/>
    </source>
</evidence>
<dbReference type="AlphaFoldDB" id="A0A9Q3HCI3"/>
<feature type="region of interest" description="Disordered" evidence="1">
    <location>
        <begin position="27"/>
        <end position="75"/>
    </location>
</feature>
<dbReference type="EMBL" id="AVOT02015765">
    <property type="protein sequence ID" value="MBW0500348.1"/>
    <property type="molecule type" value="Genomic_DNA"/>
</dbReference>